<comment type="caution">
    <text evidence="4">The sequence shown here is derived from an EMBL/GenBank/DDBJ whole genome shotgun (WGS) entry which is preliminary data.</text>
</comment>
<dbReference type="InterPro" id="IPR012340">
    <property type="entry name" value="NA-bd_OB-fold"/>
</dbReference>
<dbReference type="PANTHER" id="PTHR10302">
    <property type="entry name" value="SINGLE-STRANDED DNA-BINDING PROTEIN"/>
    <property type="match status" value="1"/>
</dbReference>
<reference evidence="4" key="1">
    <citation type="submission" date="2020-10" db="EMBL/GenBank/DDBJ databases">
        <authorList>
            <person name="Gilroy R."/>
        </authorList>
    </citation>
    <scope>NUCLEOTIDE SEQUENCE</scope>
    <source>
        <strain evidence="4">CHK152-2994</strain>
    </source>
</reference>
<gene>
    <name evidence="4" type="primary">ssb</name>
    <name evidence="4" type="ORF">IAD41_02130</name>
</gene>
<keyword evidence="1 2" id="KW-0238">DNA-binding</keyword>
<dbReference type="PIRSF" id="PIRSF002070">
    <property type="entry name" value="SSB"/>
    <property type="match status" value="1"/>
</dbReference>
<accession>A0A9D1FVS1</accession>
<dbReference type="GO" id="GO:0006260">
    <property type="term" value="P:DNA replication"/>
    <property type="evidence" value="ECO:0007669"/>
    <property type="project" value="InterPro"/>
</dbReference>
<protein>
    <recommendedName>
        <fullName evidence="2 3">Single-stranded DNA-binding protein</fullName>
        <shortName evidence="2">SSB</shortName>
    </recommendedName>
</protein>
<dbReference type="SUPFAM" id="SSF50249">
    <property type="entry name" value="Nucleic acid-binding proteins"/>
    <property type="match status" value="1"/>
</dbReference>
<comment type="subunit">
    <text evidence="2">Homotetramer.</text>
</comment>
<evidence type="ECO:0000313" key="5">
    <source>
        <dbReference type="Proteomes" id="UP000824139"/>
    </source>
</evidence>
<dbReference type="HAMAP" id="MF_00984">
    <property type="entry name" value="SSB"/>
    <property type="match status" value="1"/>
</dbReference>
<dbReference type="Proteomes" id="UP000824139">
    <property type="component" value="Unassembled WGS sequence"/>
</dbReference>
<dbReference type="InterPro" id="IPR000424">
    <property type="entry name" value="Primosome_PriB/ssb"/>
</dbReference>
<organism evidence="4 5">
    <name type="scientific">Candidatus Scatenecus faecavium</name>
    <dbReference type="NCBI Taxonomy" id="2840915"/>
    <lineage>
        <taxon>Bacteria</taxon>
        <taxon>Candidatus Scatenecus</taxon>
    </lineage>
</organism>
<dbReference type="PANTHER" id="PTHR10302:SF0">
    <property type="entry name" value="SINGLE-STRANDED DNA-BINDING PROTEIN, MITOCHONDRIAL"/>
    <property type="match status" value="1"/>
</dbReference>
<evidence type="ECO:0000313" key="4">
    <source>
        <dbReference type="EMBL" id="HIS82391.1"/>
    </source>
</evidence>
<dbReference type="GO" id="GO:0003697">
    <property type="term" value="F:single-stranded DNA binding"/>
    <property type="evidence" value="ECO:0007669"/>
    <property type="project" value="UniProtKB-UniRule"/>
</dbReference>
<dbReference type="Pfam" id="PF00436">
    <property type="entry name" value="SSB"/>
    <property type="match status" value="1"/>
</dbReference>
<dbReference type="EMBL" id="DVJO01000048">
    <property type="protein sequence ID" value="HIS82391.1"/>
    <property type="molecule type" value="Genomic_DNA"/>
</dbReference>
<reference evidence="4" key="2">
    <citation type="journal article" date="2021" name="PeerJ">
        <title>Extensive microbial diversity within the chicken gut microbiome revealed by metagenomics and culture.</title>
        <authorList>
            <person name="Gilroy R."/>
            <person name="Ravi A."/>
            <person name="Getino M."/>
            <person name="Pursley I."/>
            <person name="Horton D.L."/>
            <person name="Alikhan N.F."/>
            <person name="Baker D."/>
            <person name="Gharbi K."/>
            <person name="Hall N."/>
            <person name="Watson M."/>
            <person name="Adriaenssens E.M."/>
            <person name="Foster-Nyarko E."/>
            <person name="Jarju S."/>
            <person name="Secka A."/>
            <person name="Antonio M."/>
            <person name="Oren A."/>
            <person name="Chaudhuri R.R."/>
            <person name="La Ragione R."/>
            <person name="Hildebrand F."/>
            <person name="Pallen M.J."/>
        </authorList>
    </citation>
    <scope>NUCLEOTIDE SEQUENCE</scope>
    <source>
        <strain evidence="4">CHK152-2994</strain>
    </source>
</reference>
<dbReference type="Gene3D" id="2.40.50.140">
    <property type="entry name" value="Nucleic acid-binding proteins"/>
    <property type="match status" value="1"/>
</dbReference>
<comment type="caution">
    <text evidence="2">Lacks conserved residue(s) required for the propagation of feature annotation.</text>
</comment>
<dbReference type="AlphaFoldDB" id="A0A9D1FVS1"/>
<dbReference type="PROSITE" id="PS50935">
    <property type="entry name" value="SSB"/>
    <property type="match status" value="1"/>
</dbReference>
<sequence length="114" mass="12984">MNTATVVGRVGRDAEVRYFESGKVKAQFSLAVNRWDSKTKSEVTDWFNIDVWDKQAEFAGEYIKKGMQVAVDGRIGQNKWTDKATGNERESFFVIANNIRLLGSKRDAENDNNF</sequence>
<evidence type="ECO:0000256" key="3">
    <source>
        <dbReference type="PIRNR" id="PIRNR002070"/>
    </source>
</evidence>
<dbReference type="NCBIfam" id="TIGR00621">
    <property type="entry name" value="ssb"/>
    <property type="match status" value="1"/>
</dbReference>
<proteinExistence type="inferred from homology"/>
<dbReference type="GO" id="GO:0009295">
    <property type="term" value="C:nucleoid"/>
    <property type="evidence" value="ECO:0007669"/>
    <property type="project" value="TreeGrafter"/>
</dbReference>
<evidence type="ECO:0000256" key="2">
    <source>
        <dbReference type="HAMAP-Rule" id="MF_00984"/>
    </source>
</evidence>
<name>A0A9D1FVS1_9BACT</name>
<dbReference type="InterPro" id="IPR011344">
    <property type="entry name" value="ssDNA-bd"/>
</dbReference>
<evidence type="ECO:0000256" key="1">
    <source>
        <dbReference type="ARBA" id="ARBA00023125"/>
    </source>
</evidence>
<dbReference type="CDD" id="cd04496">
    <property type="entry name" value="SSB_OBF"/>
    <property type="match status" value="1"/>
</dbReference>